<dbReference type="PANTHER" id="PTHR33678">
    <property type="entry name" value="BLL1576 PROTEIN"/>
    <property type="match status" value="1"/>
</dbReference>
<feature type="region of interest" description="Disordered" evidence="1">
    <location>
        <begin position="93"/>
        <end position="119"/>
    </location>
</feature>
<gene>
    <name evidence="6" type="ORF">ACFPPB_17010</name>
</gene>
<feature type="domain" description="Transposase IS66 central" evidence="2">
    <location>
        <begin position="187"/>
        <end position="466"/>
    </location>
</feature>
<evidence type="ECO:0000259" key="5">
    <source>
        <dbReference type="Pfam" id="PF13817"/>
    </source>
</evidence>
<organism evidence="6 7">
    <name type="scientific">Rhodanobacter terrae</name>
    <dbReference type="NCBI Taxonomy" id="418647"/>
    <lineage>
        <taxon>Bacteria</taxon>
        <taxon>Pseudomonadati</taxon>
        <taxon>Pseudomonadota</taxon>
        <taxon>Gammaproteobacteria</taxon>
        <taxon>Lysobacterales</taxon>
        <taxon>Rhodanobacteraceae</taxon>
        <taxon>Rhodanobacter</taxon>
    </lineage>
</organism>
<reference evidence="7" key="1">
    <citation type="journal article" date="2019" name="Int. J. Syst. Evol. Microbiol.">
        <title>The Global Catalogue of Microorganisms (GCM) 10K type strain sequencing project: providing services to taxonomists for standard genome sequencing and annotation.</title>
        <authorList>
            <consortium name="The Broad Institute Genomics Platform"/>
            <consortium name="The Broad Institute Genome Sequencing Center for Infectious Disease"/>
            <person name="Wu L."/>
            <person name="Ma J."/>
        </authorList>
    </citation>
    <scope>NUCLEOTIDE SEQUENCE [LARGE SCALE GENOMIC DNA]</scope>
    <source>
        <strain evidence="7">CGMCC 1.13587</strain>
    </source>
</reference>
<protein>
    <submittedName>
        <fullName evidence="6">IS66 family transposase</fullName>
    </submittedName>
</protein>
<feature type="compositionally biased region" description="Basic and acidic residues" evidence="1">
    <location>
        <begin position="98"/>
        <end position="107"/>
    </location>
</feature>
<feature type="domain" description="Transposase IS66 zinc-finger binding" evidence="3">
    <location>
        <begin position="130"/>
        <end position="173"/>
    </location>
</feature>
<dbReference type="InterPro" id="IPR039552">
    <property type="entry name" value="IS66_C"/>
</dbReference>
<dbReference type="RefSeq" id="WP_377329263.1">
    <property type="nucleotide sequence ID" value="NZ_JBHSNG010000024.1"/>
</dbReference>
<evidence type="ECO:0000313" key="7">
    <source>
        <dbReference type="Proteomes" id="UP001596111"/>
    </source>
</evidence>
<accession>A0ABW0T1F0</accession>
<dbReference type="EMBL" id="JBHSNG010000024">
    <property type="protein sequence ID" value="MFC5582818.1"/>
    <property type="molecule type" value="Genomic_DNA"/>
</dbReference>
<keyword evidence="7" id="KW-1185">Reference proteome</keyword>
<dbReference type="InterPro" id="IPR024463">
    <property type="entry name" value="Transposase_TnpC_homeodom"/>
</dbReference>
<dbReference type="InterPro" id="IPR052344">
    <property type="entry name" value="Transposase-related"/>
</dbReference>
<feature type="domain" description="Transposase TnpC homeodomain" evidence="4">
    <location>
        <begin position="48"/>
        <end position="123"/>
    </location>
</feature>
<evidence type="ECO:0000256" key="1">
    <source>
        <dbReference type="SAM" id="MobiDB-lite"/>
    </source>
</evidence>
<proteinExistence type="predicted"/>
<name>A0ABW0T1F0_9GAMM</name>
<evidence type="ECO:0000259" key="3">
    <source>
        <dbReference type="Pfam" id="PF13005"/>
    </source>
</evidence>
<dbReference type="NCBIfam" id="NF033517">
    <property type="entry name" value="transpos_IS66"/>
    <property type="match status" value="1"/>
</dbReference>
<dbReference type="Pfam" id="PF13005">
    <property type="entry name" value="zf-IS66"/>
    <property type="match status" value="1"/>
</dbReference>
<dbReference type="InterPro" id="IPR004291">
    <property type="entry name" value="Transposase_IS66_central"/>
</dbReference>
<dbReference type="Pfam" id="PF13817">
    <property type="entry name" value="DDE_Tnp_IS66_C"/>
    <property type="match status" value="1"/>
</dbReference>
<feature type="domain" description="Transposase IS66 C-terminal" evidence="5">
    <location>
        <begin position="473"/>
        <end position="509"/>
    </location>
</feature>
<evidence type="ECO:0000259" key="4">
    <source>
        <dbReference type="Pfam" id="PF13007"/>
    </source>
</evidence>
<dbReference type="Pfam" id="PF13007">
    <property type="entry name" value="LZ_Tnp_IS66"/>
    <property type="match status" value="1"/>
</dbReference>
<evidence type="ECO:0000313" key="6">
    <source>
        <dbReference type="EMBL" id="MFC5582818.1"/>
    </source>
</evidence>
<dbReference type="PANTHER" id="PTHR33678:SF1">
    <property type="entry name" value="BLL1576 PROTEIN"/>
    <property type="match status" value="1"/>
</dbReference>
<dbReference type="InterPro" id="IPR024474">
    <property type="entry name" value="Znf_dom_IS66"/>
</dbReference>
<dbReference type="Proteomes" id="UP001596111">
    <property type="component" value="Unassembled WGS sequence"/>
</dbReference>
<evidence type="ECO:0000259" key="2">
    <source>
        <dbReference type="Pfam" id="PF03050"/>
    </source>
</evidence>
<comment type="caution">
    <text evidence="6">The sequence shown here is derived from an EMBL/GenBank/DDBJ whole genome shotgun (WGS) entry which is preliminary data.</text>
</comment>
<dbReference type="Pfam" id="PF03050">
    <property type="entry name" value="DDE_Tnp_IS66"/>
    <property type="match status" value="1"/>
</dbReference>
<sequence>MDVQTLSALVADQMQAIAERDTQIAQQVAVITRHERTITEREARISVLTAEIARLRRAQFAARSEKMDPAQRALFEETMAADIAAVEAELEALQSPAADERTKDRPRQAPKRRPLPEDLERVTRYEPSACTCGRCGGELAPTGDHVSEKLSCKPLQFFVRRDVYPQYACRACETIAAVPVASTVIDRGIAAPDLLAQVLVAKYLDHLPLYRQEAICARRGIAISRSTLAEWLGACGVALQPLVGRMRDALLSLQALHADETPVGMLEPGRGKTHRSYLFAYRSGIGPSITVFDFCTSRSGQHARRFLGDYQGALMVDDYVGYKAMFAAGMAELGCWAHARRKFVDQHKASGSPIAREAIERIAVLYRIEAEAKRMSIDDRGAYRQNHAVPALQAIKTWLDDLRPQVAGNSGAANAIDYTLRRWPALAHYADDGAFPIDNNPIENGIRPIVLGRKNWLFAGSETVGQRAAAIMSLLATAKANGHEPQAWLTDGLTRLPTTKDRDIDTLLPLRNTP</sequence>